<comment type="similarity">
    <text evidence="1">Belongs to the sigma-70 factor family. ECF subfamily.</text>
</comment>
<keyword evidence="2" id="KW-0805">Transcription regulation</keyword>
<dbReference type="PANTHER" id="PTHR43133:SF60">
    <property type="entry name" value="RNA POLYMERASE SIGMA FACTOR SIGV"/>
    <property type="match status" value="1"/>
</dbReference>
<dbReference type="Gene3D" id="1.10.10.10">
    <property type="entry name" value="Winged helix-like DNA-binding domain superfamily/Winged helix DNA-binding domain"/>
    <property type="match status" value="1"/>
</dbReference>
<dbReference type="InterPro" id="IPR039425">
    <property type="entry name" value="RNA_pol_sigma-70-like"/>
</dbReference>
<dbReference type="SUPFAM" id="SSF88659">
    <property type="entry name" value="Sigma3 and sigma4 domains of RNA polymerase sigma factors"/>
    <property type="match status" value="1"/>
</dbReference>
<dbReference type="Pfam" id="PF08281">
    <property type="entry name" value="Sigma70_r4_2"/>
    <property type="match status" value="1"/>
</dbReference>
<protein>
    <submittedName>
        <fullName evidence="7">RNA polymerase sigma factor</fullName>
    </submittedName>
</protein>
<dbReference type="InterPro" id="IPR013324">
    <property type="entry name" value="RNA_pol_sigma_r3/r4-like"/>
</dbReference>
<feature type="domain" description="RNA polymerase sigma-70 region 2" evidence="5">
    <location>
        <begin position="38"/>
        <end position="104"/>
    </location>
</feature>
<evidence type="ECO:0000256" key="2">
    <source>
        <dbReference type="ARBA" id="ARBA00023015"/>
    </source>
</evidence>
<evidence type="ECO:0000313" key="8">
    <source>
        <dbReference type="Proteomes" id="UP000245488"/>
    </source>
</evidence>
<evidence type="ECO:0000259" key="5">
    <source>
        <dbReference type="Pfam" id="PF04542"/>
    </source>
</evidence>
<dbReference type="AlphaFoldDB" id="A0A317G015"/>
<gene>
    <name evidence="7" type="ORF">CPT75_06715</name>
</gene>
<evidence type="ECO:0000256" key="1">
    <source>
        <dbReference type="ARBA" id="ARBA00010641"/>
    </source>
</evidence>
<evidence type="ECO:0000313" key="7">
    <source>
        <dbReference type="EMBL" id="PWT26817.1"/>
    </source>
</evidence>
<dbReference type="GO" id="GO:0016987">
    <property type="term" value="F:sigma factor activity"/>
    <property type="evidence" value="ECO:0007669"/>
    <property type="project" value="UniProtKB-KW"/>
</dbReference>
<dbReference type="InterPro" id="IPR036388">
    <property type="entry name" value="WH-like_DNA-bd_sf"/>
</dbReference>
<keyword evidence="3" id="KW-0731">Sigma factor</keyword>
<dbReference type="EMBL" id="NXNG01000001">
    <property type="protein sequence ID" value="PWT26817.1"/>
    <property type="molecule type" value="Genomic_DNA"/>
</dbReference>
<evidence type="ECO:0000256" key="3">
    <source>
        <dbReference type="ARBA" id="ARBA00023082"/>
    </source>
</evidence>
<dbReference type="Pfam" id="PF04542">
    <property type="entry name" value="Sigma70_r2"/>
    <property type="match status" value="1"/>
</dbReference>
<dbReference type="Proteomes" id="UP000245488">
    <property type="component" value="Chromosome"/>
</dbReference>
<organism evidence="7 8">
    <name type="scientific">Butyrivibrio fibrisolvens</name>
    <dbReference type="NCBI Taxonomy" id="831"/>
    <lineage>
        <taxon>Bacteria</taxon>
        <taxon>Bacillati</taxon>
        <taxon>Bacillota</taxon>
        <taxon>Clostridia</taxon>
        <taxon>Lachnospirales</taxon>
        <taxon>Lachnospiraceae</taxon>
        <taxon>Butyrivibrio</taxon>
    </lineage>
</organism>
<sequence length="207" mass="24354">MTPYYDISVKGLKKAFKIQDVLKNYGDQMKQTELEYVIEKYGRDIYSFCCYLTKSRQEADDLYQDTFLKVMESPKLQSGYDDMKNMLLSVSVNLWKDKKRKFAWRKKIEEEKYLPQAQLDISPEYSDQLEERIIRNEDGAFVRKCVAALPEKMKIVVLLYYMENRKMAEISELLGIPEGTVKSRLHQAKALLFRKLTESTGEEVIAR</sequence>
<feature type="domain" description="RNA polymerase sigma factor 70 region 4 type 2" evidence="6">
    <location>
        <begin position="143"/>
        <end position="192"/>
    </location>
</feature>
<keyword evidence="4" id="KW-0804">Transcription</keyword>
<dbReference type="NCBIfam" id="TIGR02937">
    <property type="entry name" value="sigma70-ECF"/>
    <property type="match status" value="1"/>
</dbReference>
<dbReference type="InterPro" id="IPR007627">
    <property type="entry name" value="RNA_pol_sigma70_r2"/>
</dbReference>
<dbReference type="PANTHER" id="PTHR43133">
    <property type="entry name" value="RNA POLYMERASE ECF-TYPE SIGMA FACTO"/>
    <property type="match status" value="1"/>
</dbReference>
<accession>A0A317G015</accession>
<dbReference type="Gene3D" id="1.10.1740.10">
    <property type="match status" value="1"/>
</dbReference>
<dbReference type="GO" id="GO:0003677">
    <property type="term" value="F:DNA binding"/>
    <property type="evidence" value="ECO:0007669"/>
    <property type="project" value="InterPro"/>
</dbReference>
<evidence type="ECO:0000256" key="4">
    <source>
        <dbReference type="ARBA" id="ARBA00023163"/>
    </source>
</evidence>
<evidence type="ECO:0000259" key="6">
    <source>
        <dbReference type="Pfam" id="PF08281"/>
    </source>
</evidence>
<dbReference type="CDD" id="cd06171">
    <property type="entry name" value="Sigma70_r4"/>
    <property type="match status" value="1"/>
</dbReference>
<proteinExistence type="inferred from homology"/>
<dbReference type="SUPFAM" id="SSF88946">
    <property type="entry name" value="Sigma2 domain of RNA polymerase sigma factors"/>
    <property type="match status" value="1"/>
</dbReference>
<name>A0A317G015_BUTFI</name>
<dbReference type="InterPro" id="IPR014284">
    <property type="entry name" value="RNA_pol_sigma-70_dom"/>
</dbReference>
<dbReference type="InterPro" id="IPR013325">
    <property type="entry name" value="RNA_pol_sigma_r2"/>
</dbReference>
<keyword evidence="8" id="KW-1185">Reference proteome</keyword>
<dbReference type="GO" id="GO:0006352">
    <property type="term" value="P:DNA-templated transcription initiation"/>
    <property type="evidence" value="ECO:0007669"/>
    <property type="project" value="InterPro"/>
</dbReference>
<comment type="caution">
    <text evidence="7">The sequence shown here is derived from an EMBL/GenBank/DDBJ whole genome shotgun (WGS) entry which is preliminary data.</text>
</comment>
<dbReference type="InterPro" id="IPR013249">
    <property type="entry name" value="RNA_pol_sigma70_r4_t2"/>
</dbReference>
<reference evidence="7 8" key="1">
    <citation type="submission" date="2017-09" db="EMBL/GenBank/DDBJ databases">
        <title>High-quality draft genome sequence of Butyrivibrio fibrisolvens INBov1, isolated from cow rumen.</title>
        <authorList>
            <person name="Rodriguez Hernaez J."/>
            <person name="Rivarola M."/>
            <person name="Paniego N."/>
            <person name="Cravero S."/>
            <person name="Ceron Cucchi M."/>
            <person name="Martinez M.C."/>
        </authorList>
    </citation>
    <scope>NUCLEOTIDE SEQUENCE [LARGE SCALE GENOMIC DNA]</scope>
    <source>
        <strain evidence="7 8">INBov1</strain>
    </source>
</reference>